<keyword evidence="1" id="KW-0472">Membrane</keyword>
<organism evidence="3 4">
    <name type="scientific">Exobacillus caeni</name>
    <dbReference type="NCBI Taxonomy" id="2574798"/>
    <lineage>
        <taxon>Bacteria</taxon>
        <taxon>Bacillati</taxon>
        <taxon>Bacillota</taxon>
        <taxon>Bacilli</taxon>
        <taxon>Bacillales</taxon>
        <taxon>Guptibacillaceae</taxon>
        <taxon>Exobacillus</taxon>
    </lineage>
</organism>
<dbReference type="AlphaFoldDB" id="A0A5R9EWD6"/>
<feature type="domain" description="YdbS-like PH" evidence="2">
    <location>
        <begin position="72"/>
        <end position="148"/>
    </location>
</feature>
<keyword evidence="4" id="KW-1185">Reference proteome</keyword>
<reference evidence="3 4" key="1">
    <citation type="submission" date="2019-04" db="EMBL/GenBank/DDBJ databases">
        <title>Bacillus caeni sp. nov., a bacterium isolated from mangrove sediment.</title>
        <authorList>
            <person name="Huang H."/>
            <person name="Mo K."/>
            <person name="Hu Y."/>
        </authorList>
    </citation>
    <scope>NUCLEOTIDE SEQUENCE [LARGE SCALE GENOMIC DNA]</scope>
    <source>
        <strain evidence="3 4">HB172195</strain>
    </source>
</reference>
<dbReference type="RefSeq" id="WP_138129655.1">
    <property type="nucleotide sequence ID" value="NZ_SWLG01000035.1"/>
</dbReference>
<dbReference type="Proteomes" id="UP000308230">
    <property type="component" value="Unassembled WGS sequence"/>
</dbReference>
<proteinExistence type="predicted"/>
<evidence type="ECO:0000259" key="2">
    <source>
        <dbReference type="Pfam" id="PF03703"/>
    </source>
</evidence>
<name>A0A5R9EWD6_9BACL</name>
<dbReference type="EMBL" id="SWLG01000035">
    <property type="protein sequence ID" value="TLS34949.1"/>
    <property type="molecule type" value="Genomic_DNA"/>
</dbReference>
<accession>A0A5R9EWD6</accession>
<dbReference type="Pfam" id="PF03703">
    <property type="entry name" value="bPH_2"/>
    <property type="match status" value="1"/>
</dbReference>
<feature type="transmembrane region" description="Helical" evidence="1">
    <location>
        <begin position="21"/>
        <end position="41"/>
    </location>
</feature>
<dbReference type="PANTHER" id="PTHR34473">
    <property type="entry name" value="UPF0699 TRANSMEMBRANE PROTEIN YDBS"/>
    <property type="match status" value="1"/>
</dbReference>
<keyword evidence="1" id="KW-1133">Transmembrane helix</keyword>
<gene>
    <name evidence="3" type="ORF">FCL54_23070</name>
</gene>
<comment type="caution">
    <text evidence="3">The sequence shown here is derived from an EMBL/GenBank/DDBJ whole genome shotgun (WGS) entry which is preliminary data.</text>
</comment>
<sequence length="159" mass="18279">MRPIPSQRINQKALTVWRITGAIHSFLALLLLAGYFAVSYYVDLPDWISVMVVLLFIIELLLEVFLLPKLRWKRWRYHVSEHEIELMHGVFIIRRTLIPMVRVQHVDTKQGPLLRSYKLSTVTVSTAATVHEIPALSNEVADGLRDHISQLARVATDDV</sequence>
<evidence type="ECO:0000313" key="4">
    <source>
        <dbReference type="Proteomes" id="UP000308230"/>
    </source>
</evidence>
<feature type="transmembrane region" description="Helical" evidence="1">
    <location>
        <begin position="47"/>
        <end position="67"/>
    </location>
</feature>
<evidence type="ECO:0000313" key="3">
    <source>
        <dbReference type="EMBL" id="TLS34949.1"/>
    </source>
</evidence>
<dbReference type="PANTHER" id="PTHR34473:SF2">
    <property type="entry name" value="UPF0699 TRANSMEMBRANE PROTEIN YDBT"/>
    <property type="match status" value="1"/>
</dbReference>
<protein>
    <recommendedName>
        <fullName evidence="2">YdbS-like PH domain-containing protein</fullName>
    </recommendedName>
</protein>
<dbReference type="InterPro" id="IPR005182">
    <property type="entry name" value="YdbS-like_PH"/>
</dbReference>
<keyword evidence="1" id="KW-0812">Transmembrane</keyword>
<dbReference type="OrthoDB" id="1750577at2"/>
<evidence type="ECO:0000256" key="1">
    <source>
        <dbReference type="SAM" id="Phobius"/>
    </source>
</evidence>